<proteinExistence type="inferred from homology"/>
<dbReference type="GO" id="GO:0043138">
    <property type="term" value="F:3'-5' DNA helicase activity"/>
    <property type="evidence" value="ECO:0007669"/>
    <property type="project" value="UniProtKB-EC"/>
</dbReference>
<sequence>MDNKSLLKFLRHYFHHSDFKNETQKTAITTILKRNSDVFVSFPSGYGRSISYLLPSLIYWNKMAIVIIPLLSRITQQINNLRRFHINAEVVSSLTTPAEKLRIYGDLQSGTVAHINFLYVTPDQVSTLEFKLLVSNLMKNKKLSYIIVDEAHCENQWIYGQKNTEYHPLGRLKKDCKDIPWIVATATAGVDVIDFLRRVLYIRDDPTCFIKFSIPVFRPNIYYDVIQDDIFGISIPHLTKYLEEYLNGDNIYRGAPSAGRPSGLIFCKTRQVTEQLAKDLKENGISIAAYHSGLEQTERNAVRNSFMKGFYQVLTVTSLSGMEINKPSIRVVVHWGLPSSISAYYNETGQAGKDGHPARCRIFLTKKSTAFYNEINEGVLVTEMNSVYTMDTIQKTAKRFLVFLHSRYMKDYCEGLKCRHKFISEYFGDVKMECIDKCDICSAMSNDFYGGRSSIRLELLQMGMSAYIKNICSKYQELEKNNLLTATDALNIIKVCDQLVKANKACQPEATVKTLKDHKEPKEVKNVDVEPLPSSSLVENDDKKDEDSLPSS</sequence>
<comment type="similarity">
    <text evidence="1 10">Belongs to the helicase family. RecQ subfamily.</text>
</comment>
<dbReference type="InterPro" id="IPR027417">
    <property type="entry name" value="P-loop_NTPase"/>
</dbReference>
<dbReference type="InterPro" id="IPR002464">
    <property type="entry name" value="DNA/RNA_helicase_DEAH_CS"/>
</dbReference>
<dbReference type="OrthoDB" id="10261556at2759"/>
<feature type="compositionally biased region" description="Basic and acidic residues" evidence="11">
    <location>
        <begin position="517"/>
        <end position="528"/>
    </location>
</feature>
<dbReference type="SMART" id="SM00487">
    <property type="entry name" value="DEXDc"/>
    <property type="match status" value="1"/>
</dbReference>
<dbReference type="GO" id="GO:0005524">
    <property type="term" value="F:ATP binding"/>
    <property type="evidence" value="ECO:0007669"/>
    <property type="project" value="UniProtKB-KW"/>
</dbReference>
<dbReference type="GO" id="GO:0005737">
    <property type="term" value="C:cytoplasm"/>
    <property type="evidence" value="ECO:0007669"/>
    <property type="project" value="TreeGrafter"/>
</dbReference>
<keyword evidence="7 10" id="KW-0539">Nucleus</keyword>
<dbReference type="EC" id="5.6.2.4" evidence="10"/>
<dbReference type="Pfam" id="PF00270">
    <property type="entry name" value="DEAD"/>
    <property type="match status" value="1"/>
</dbReference>
<dbReference type="GO" id="GO:0000724">
    <property type="term" value="P:double-strand break repair via homologous recombination"/>
    <property type="evidence" value="ECO:0007669"/>
    <property type="project" value="TreeGrafter"/>
</dbReference>
<dbReference type="NCBIfam" id="TIGR00614">
    <property type="entry name" value="recQ_fam"/>
    <property type="match status" value="1"/>
</dbReference>
<evidence type="ECO:0000256" key="3">
    <source>
        <dbReference type="ARBA" id="ARBA00022801"/>
    </source>
</evidence>
<protein>
    <recommendedName>
        <fullName evidence="10">ATP-dependent DNA helicase</fullName>
        <ecNumber evidence="10">5.6.2.4</ecNumber>
    </recommendedName>
</protein>
<evidence type="ECO:0000256" key="6">
    <source>
        <dbReference type="ARBA" id="ARBA00023125"/>
    </source>
</evidence>
<evidence type="ECO:0000256" key="8">
    <source>
        <dbReference type="ARBA" id="ARBA00034617"/>
    </source>
</evidence>
<feature type="domain" description="Helicase ATP-binding" evidence="12">
    <location>
        <begin position="29"/>
        <end position="206"/>
    </location>
</feature>
<dbReference type="InterPro" id="IPR001650">
    <property type="entry name" value="Helicase_C-like"/>
</dbReference>
<dbReference type="Pfam" id="PF16124">
    <property type="entry name" value="RecQ_Zn_bind"/>
    <property type="match status" value="1"/>
</dbReference>
<dbReference type="Pfam" id="PF00271">
    <property type="entry name" value="Helicase_C"/>
    <property type="match status" value="1"/>
</dbReference>
<dbReference type="EMBL" id="GFXV01005951">
    <property type="protein sequence ID" value="MBW17756.1"/>
    <property type="molecule type" value="Transcribed_RNA"/>
</dbReference>
<keyword evidence="5 10" id="KW-0067">ATP-binding</keyword>
<organism evidence="14">
    <name type="scientific">Melanaphis sacchari</name>
    <dbReference type="NCBI Taxonomy" id="742174"/>
    <lineage>
        <taxon>Eukaryota</taxon>
        <taxon>Metazoa</taxon>
        <taxon>Ecdysozoa</taxon>
        <taxon>Arthropoda</taxon>
        <taxon>Hexapoda</taxon>
        <taxon>Insecta</taxon>
        <taxon>Pterygota</taxon>
        <taxon>Neoptera</taxon>
        <taxon>Paraneoptera</taxon>
        <taxon>Hemiptera</taxon>
        <taxon>Sternorrhyncha</taxon>
        <taxon>Aphidomorpha</taxon>
        <taxon>Aphidoidea</taxon>
        <taxon>Aphididae</taxon>
        <taxon>Aphidini</taxon>
        <taxon>Melanaphis</taxon>
    </lineage>
</organism>
<comment type="catalytic activity">
    <reaction evidence="9 10">
        <text>ATP + H2O = ADP + phosphate + H(+)</text>
        <dbReference type="Rhea" id="RHEA:13065"/>
        <dbReference type="ChEBI" id="CHEBI:15377"/>
        <dbReference type="ChEBI" id="CHEBI:15378"/>
        <dbReference type="ChEBI" id="CHEBI:30616"/>
        <dbReference type="ChEBI" id="CHEBI:43474"/>
        <dbReference type="ChEBI" id="CHEBI:456216"/>
    </reaction>
</comment>
<keyword evidence="3 10" id="KW-0378">Hydrolase</keyword>
<evidence type="ECO:0000256" key="5">
    <source>
        <dbReference type="ARBA" id="ARBA00022840"/>
    </source>
</evidence>
<name>A0A2H8TU42_9HEMI</name>
<evidence type="ECO:0000259" key="12">
    <source>
        <dbReference type="PROSITE" id="PS51192"/>
    </source>
</evidence>
<dbReference type="PANTHER" id="PTHR13710">
    <property type="entry name" value="DNA HELICASE RECQ FAMILY MEMBER"/>
    <property type="match status" value="1"/>
</dbReference>
<reference evidence="14" key="1">
    <citation type="submission" date="2017-10" db="EMBL/GenBank/DDBJ databases">
        <title>Transcriptome Assembly of Sugarcane Aphid Adults.</title>
        <authorList>
            <person name="Scully E.D."/>
            <person name="Palmer N.A."/>
            <person name="Geib S.M."/>
            <person name="Sarath G."/>
            <person name="Sattler S.E."/>
        </authorList>
    </citation>
    <scope>NUCLEOTIDE SEQUENCE</scope>
    <source>
        <tissue evidence="14">Whole body</tissue>
    </source>
</reference>
<dbReference type="GO" id="GO:0003677">
    <property type="term" value="F:DNA binding"/>
    <property type="evidence" value="ECO:0007669"/>
    <property type="project" value="UniProtKB-KW"/>
</dbReference>
<dbReference type="PANTHER" id="PTHR13710:SF152">
    <property type="entry name" value="ATP-DEPENDENT DNA HELICASE Q5"/>
    <property type="match status" value="1"/>
</dbReference>
<dbReference type="InterPro" id="IPR011545">
    <property type="entry name" value="DEAD/DEAH_box_helicase_dom"/>
</dbReference>
<keyword evidence="2 10" id="KW-0547">Nucleotide-binding</keyword>
<evidence type="ECO:0000256" key="1">
    <source>
        <dbReference type="ARBA" id="ARBA00005446"/>
    </source>
</evidence>
<dbReference type="GO" id="GO:0005634">
    <property type="term" value="C:nucleus"/>
    <property type="evidence" value="ECO:0007669"/>
    <property type="project" value="UniProtKB-SubCell"/>
</dbReference>
<evidence type="ECO:0000259" key="13">
    <source>
        <dbReference type="PROSITE" id="PS51194"/>
    </source>
</evidence>
<evidence type="ECO:0000256" key="4">
    <source>
        <dbReference type="ARBA" id="ARBA00022806"/>
    </source>
</evidence>
<gene>
    <name evidence="14" type="primary">RECQL5_3</name>
</gene>
<dbReference type="GO" id="GO:0016887">
    <property type="term" value="F:ATP hydrolysis activity"/>
    <property type="evidence" value="ECO:0007669"/>
    <property type="project" value="RHEA"/>
</dbReference>
<dbReference type="PROSITE" id="PS51194">
    <property type="entry name" value="HELICASE_CTER"/>
    <property type="match status" value="1"/>
</dbReference>
<dbReference type="InterPro" id="IPR014001">
    <property type="entry name" value="Helicase_ATP-bd"/>
</dbReference>
<evidence type="ECO:0000256" key="2">
    <source>
        <dbReference type="ARBA" id="ARBA00022741"/>
    </source>
</evidence>
<evidence type="ECO:0000256" key="10">
    <source>
        <dbReference type="RuleBase" id="RU364117"/>
    </source>
</evidence>
<evidence type="ECO:0000256" key="7">
    <source>
        <dbReference type="ARBA" id="ARBA00023242"/>
    </source>
</evidence>
<accession>A0A2H8TU42</accession>
<dbReference type="PROSITE" id="PS00690">
    <property type="entry name" value="DEAH_ATP_HELICASE"/>
    <property type="match status" value="1"/>
</dbReference>
<comment type="subcellular location">
    <subcellularLocation>
        <location evidence="10">Nucleus</location>
    </subcellularLocation>
</comment>
<keyword evidence="6" id="KW-0238">DNA-binding</keyword>
<dbReference type="InterPro" id="IPR004589">
    <property type="entry name" value="DNA_helicase_ATP-dep_RecQ"/>
</dbReference>
<keyword evidence="4 10" id="KW-0347">Helicase</keyword>
<feature type="compositionally biased region" description="Basic and acidic residues" evidence="11">
    <location>
        <begin position="540"/>
        <end position="552"/>
    </location>
</feature>
<feature type="region of interest" description="Disordered" evidence="11">
    <location>
        <begin position="517"/>
        <end position="552"/>
    </location>
</feature>
<feature type="domain" description="Helicase C-terminal" evidence="13">
    <location>
        <begin position="247"/>
        <end position="394"/>
    </location>
</feature>
<dbReference type="PROSITE" id="PS51192">
    <property type="entry name" value="HELICASE_ATP_BIND_1"/>
    <property type="match status" value="1"/>
</dbReference>
<comment type="catalytic activity">
    <reaction evidence="8 10">
        <text>Couples ATP hydrolysis with the unwinding of duplex DNA by translocating in the 3'-5' direction.</text>
        <dbReference type="EC" id="5.6.2.4"/>
    </reaction>
</comment>
<dbReference type="AlphaFoldDB" id="A0A2H8TU42"/>
<dbReference type="Gene3D" id="3.40.50.300">
    <property type="entry name" value="P-loop containing nucleotide triphosphate hydrolases"/>
    <property type="match status" value="2"/>
</dbReference>
<evidence type="ECO:0000313" key="14">
    <source>
        <dbReference type="EMBL" id="MBW17756.1"/>
    </source>
</evidence>
<evidence type="ECO:0000256" key="9">
    <source>
        <dbReference type="ARBA" id="ARBA00049360"/>
    </source>
</evidence>
<dbReference type="SUPFAM" id="SSF52540">
    <property type="entry name" value="P-loop containing nucleoside triphosphate hydrolases"/>
    <property type="match status" value="1"/>
</dbReference>
<dbReference type="GO" id="GO:0009378">
    <property type="term" value="F:four-way junction helicase activity"/>
    <property type="evidence" value="ECO:0007669"/>
    <property type="project" value="TreeGrafter"/>
</dbReference>
<dbReference type="InterPro" id="IPR032284">
    <property type="entry name" value="RecQ_Zn-bd"/>
</dbReference>
<evidence type="ECO:0000256" key="11">
    <source>
        <dbReference type="SAM" id="MobiDB-lite"/>
    </source>
</evidence>
<dbReference type="SMART" id="SM00490">
    <property type="entry name" value="HELICc"/>
    <property type="match status" value="1"/>
</dbReference>
<dbReference type="GO" id="GO:0005694">
    <property type="term" value="C:chromosome"/>
    <property type="evidence" value="ECO:0007669"/>
    <property type="project" value="TreeGrafter"/>
</dbReference>